<dbReference type="EMBL" id="CP006254">
    <property type="protein sequence ID" value="AGT33655.1"/>
    <property type="molecule type" value="Genomic_DNA"/>
</dbReference>
<dbReference type="Pfam" id="PF00092">
    <property type="entry name" value="VWA"/>
    <property type="match status" value="1"/>
</dbReference>
<reference evidence="3 4" key="1">
    <citation type="journal article" date="2014" name="Genome Announc.">
        <title>Complete Genome Sequence of the Thermophilic Polychlorinated Biphenyl Degrader Geobacillus sp. Strain JF8 (NBRC 109937).</title>
        <authorList>
            <person name="Shintani M."/>
            <person name="Ohtsubo Y."/>
            <person name="Fukuda K."/>
            <person name="Hosoyama A."/>
            <person name="Ohji S."/>
            <person name="Yamazoe A."/>
            <person name="Fujita N."/>
            <person name="Nagata Y."/>
            <person name="Tsuda M."/>
            <person name="Hatta T."/>
            <person name="Kimbara K."/>
        </authorList>
    </citation>
    <scope>NUCLEOTIDE SEQUENCE [LARGE SCALE GENOMIC DNA]</scope>
    <source>
        <strain evidence="3 4">JF8</strain>
    </source>
</reference>
<dbReference type="Gene3D" id="3.40.50.410">
    <property type="entry name" value="von Willebrand factor, type A domain"/>
    <property type="match status" value="1"/>
</dbReference>
<gene>
    <name evidence="3" type="ORF">M493_17235</name>
</gene>
<dbReference type="SUPFAM" id="SSF53300">
    <property type="entry name" value="vWA-like"/>
    <property type="match status" value="1"/>
</dbReference>
<evidence type="ECO:0000256" key="1">
    <source>
        <dbReference type="SAM" id="MobiDB-lite"/>
    </source>
</evidence>
<name>S5ZH87_GEOG3</name>
<dbReference type="RefSeq" id="WP_020961442.1">
    <property type="nucleotide sequence ID" value="NC_022080.4"/>
</dbReference>
<evidence type="ECO:0000313" key="3">
    <source>
        <dbReference type="EMBL" id="AGT33655.1"/>
    </source>
</evidence>
<sequence>MTVIPTLEGNIAKRTLQFFWIADCSGSMMGAKIASLNQAIREVIPEIRAALAAHPEVQVMMRAIKFSDTASWHVGPSPVPIENFVWPDLQANGLTATAQAIHLLCEELDIEKMNRRGLPPVCILLSDGFCTDPPEEYDQAIQRLKSLPWGKRAVRLVIAIGDEYEYDEQELLKFVSHSEIGVLKAHTSQQLIQYIKWASITATVGASVGKSYVGSGSPSTNVALPSPPVVQTTDDDLDVF</sequence>
<protein>
    <recommendedName>
        <fullName evidence="2">VWFA domain-containing protein</fullName>
    </recommendedName>
</protein>
<dbReference type="PATRIC" id="fig|1345697.3.peg.3405"/>
<accession>S5ZH87</accession>
<dbReference type="STRING" id="1921421.M493_17235"/>
<dbReference type="KEGG" id="gjf:M493_17235"/>
<evidence type="ECO:0000313" key="4">
    <source>
        <dbReference type="Proteomes" id="UP000015500"/>
    </source>
</evidence>
<dbReference type="InterPro" id="IPR036465">
    <property type="entry name" value="vWFA_dom_sf"/>
</dbReference>
<proteinExistence type="predicted"/>
<evidence type="ECO:0000259" key="2">
    <source>
        <dbReference type="PROSITE" id="PS50234"/>
    </source>
</evidence>
<feature type="domain" description="VWFA" evidence="2">
    <location>
        <begin position="17"/>
        <end position="204"/>
    </location>
</feature>
<keyword evidence="4" id="KW-1185">Reference proteome</keyword>
<dbReference type="HOGENOM" id="CLU_082324_0_1_9"/>
<dbReference type="AlphaFoldDB" id="S5ZH87"/>
<organism evidence="3 4">
    <name type="scientific">Geobacillus genomosp. 3</name>
    <dbReference type="NCBI Taxonomy" id="1921421"/>
    <lineage>
        <taxon>Bacteria</taxon>
        <taxon>Bacillati</taxon>
        <taxon>Bacillota</taxon>
        <taxon>Bacilli</taxon>
        <taxon>Bacillales</taxon>
        <taxon>Anoxybacillaceae</taxon>
        <taxon>Geobacillus</taxon>
    </lineage>
</organism>
<dbReference type="SMART" id="SM00327">
    <property type="entry name" value="VWA"/>
    <property type="match status" value="1"/>
</dbReference>
<dbReference type="InterPro" id="IPR002035">
    <property type="entry name" value="VWF_A"/>
</dbReference>
<dbReference type="Proteomes" id="UP000015500">
    <property type="component" value="Chromosome"/>
</dbReference>
<feature type="region of interest" description="Disordered" evidence="1">
    <location>
        <begin position="216"/>
        <end position="240"/>
    </location>
</feature>
<dbReference type="PROSITE" id="PS50234">
    <property type="entry name" value="VWFA"/>
    <property type="match status" value="1"/>
</dbReference>